<name>A0A9P4S8L4_9PEZI</name>
<dbReference type="EMBL" id="MU006100">
    <property type="protein sequence ID" value="KAF2837200.1"/>
    <property type="molecule type" value="Genomic_DNA"/>
</dbReference>
<proteinExistence type="predicted"/>
<accession>A0A9P4S8L4</accession>
<dbReference type="OrthoDB" id="3926760at2759"/>
<feature type="compositionally biased region" description="Polar residues" evidence="1">
    <location>
        <begin position="54"/>
        <end position="65"/>
    </location>
</feature>
<dbReference type="Gene3D" id="1.10.287.3990">
    <property type="match status" value="1"/>
</dbReference>
<feature type="compositionally biased region" description="Low complexity" evidence="1">
    <location>
        <begin position="271"/>
        <end position="282"/>
    </location>
</feature>
<dbReference type="Proteomes" id="UP000799429">
    <property type="component" value="Unassembled WGS sequence"/>
</dbReference>
<feature type="compositionally biased region" description="Polar residues" evidence="1">
    <location>
        <begin position="195"/>
        <end position="206"/>
    </location>
</feature>
<reference evidence="3" key="1">
    <citation type="journal article" date="2020" name="Stud. Mycol.">
        <title>101 Dothideomycetes genomes: a test case for predicting lifestyles and emergence of pathogens.</title>
        <authorList>
            <person name="Haridas S."/>
            <person name="Albert R."/>
            <person name="Binder M."/>
            <person name="Bloem J."/>
            <person name="Labutti K."/>
            <person name="Salamov A."/>
            <person name="Andreopoulos B."/>
            <person name="Baker S."/>
            <person name="Barry K."/>
            <person name="Bills G."/>
            <person name="Bluhm B."/>
            <person name="Cannon C."/>
            <person name="Castanera R."/>
            <person name="Culley D."/>
            <person name="Daum C."/>
            <person name="Ezra D."/>
            <person name="Gonzalez J."/>
            <person name="Henrissat B."/>
            <person name="Kuo A."/>
            <person name="Liang C."/>
            <person name="Lipzen A."/>
            <person name="Lutzoni F."/>
            <person name="Magnuson J."/>
            <person name="Mondo S."/>
            <person name="Nolan M."/>
            <person name="Ohm R."/>
            <person name="Pangilinan J."/>
            <person name="Park H.-J."/>
            <person name="Ramirez L."/>
            <person name="Alfaro M."/>
            <person name="Sun H."/>
            <person name="Tritt A."/>
            <person name="Yoshinaga Y."/>
            <person name="Zwiers L.-H."/>
            <person name="Turgeon B."/>
            <person name="Goodwin S."/>
            <person name="Spatafora J."/>
            <person name="Crous P."/>
            <person name="Grigoriev I."/>
        </authorList>
    </citation>
    <scope>NUCLEOTIDE SEQUENCE</scope>
    <source>
        <strain evidence="3">CBS 101060</strain>
    </source>
</reference>
<dbReference type="AlphaFoldDB" id="A0A9P4S8L4"/>
<gene>
    <name evidence="3" type="ORF">M501DRAFT_995741</name>
</gene>
<feature type="region of interest" description="Disordered" evidence="1">
    <location>
        <begin position="266"/>
        <end position="290"/>
    </location>
</feature>
<keyword evidence="2" id="KW-0812">Transmembrane</keyword>
<evidence type="ECO:0000256" key="1">
    <source>
        <dbReference type="SAM" id="MobiDB-lite"/>
    </source>
</evidence>
<keyword evidence="2" id="KW-0472">Membrane</keyword>
<feature type="compositionally biased region" description="Polar residues" evidence="1">
    <location>
        <begin position="344"/>
        <end position="358"/>
    </location>
</feature>
<evidence type="ECO:0000256" key="2">
    <source>
        <dbReference type="SAM" id="Phobius"/>
    </source>
</evidence>
<feature type="region of interest" description="Disordered" evidence="1">
    <location>
        <begin position="337"/>
        <end position="358"/>
    </location>
</feature>
<feature type="compositionally biased region" description="Basic and acidic residues" evidence="1">
    <location>
        <begin position="438"/>
        <end position="451"/>
    </location>
</feature>
<feature type="region of interest" description="Disordered" evidence="1">
    <location>
        <begin position="411"/>
        <end position="479"/>
    </location>
</feature>
<evidence type="ECO:0000313" key="3">
    <source>
        <dbReference type="EMBL" id="KAF2837200.1"/>
    </source>
</evidence>
<protein>
    <submittedName>
        <fullName evidence="3">Uncharacterized protein</fullName>
    </submittedName>
</protein>
<keyword evidence="2" id="KW-1133">Transmembrane helix</keyword>
<evidence type="ECO:0000313" key="4">
    <source>
        <dbReference type="Proteomes" id="UP000799429"/>
    </source>
</evidence>
<feature type="region of interest" description="Disordered" evidence="1">
    <location>
        <begin position="192"/>
        <end position="221"/>
    </location>
</feature>
<sequence>MLTLPPLGVIIAANIILVAGIALYESPQFRAWVDSSRRKIALALHSLGDDIQPGSRSESDPNSAQAAEERRKRREEIVQRNRAEIIRQAREEGIAVDLDVLSRIGQEELEKREKPALLSRADKSKSFDDIVAPDGKLRTTGVEMSERLSRTVLHRRSTRGSRGFARGASFANPFGDEAEISDEDNEMIRPEQDELSNSHMSHSSTLPADLAPSPFEGADAANDPDLALALRMSWEEERLRQEIARQAEAEEEHVNCLIDVSDNDASDVESIDSSHVSVSPSETRGEEQALRDEQELYASPSITGSFHSLASINSHTPELGQLEINDNTASAWARDDVWDDVPTPTGSPTGALTPTSDGFSTSASLAGSNADDIGVLSSFPNSVNNSAPPSVSGDYYYELDPTHVSQRMNNTLRPDGINYEPDDRSETLSDAGMSEFSEISRSDAQRSEGRRTGISTPGSWTDIGSEEGSQDGINGIGTV</sequence>
<feature type="transmembrane region" description="Helical" evidence="2">
    <location>
        <begin position="6"/>
        <end position="24"/>
    </location>
</feature>
<feature type="region of interest" description="Disordered" evidence="1">
    <location>
        <begin position="51"/>
        <end position="74"/>
    </location>
</feature>
<organism evidence="3 4">
    <name type="scientific">Patellaria atrata CBS 101060</name>
    <dbReference type="NCBI Taxonomy" id="1346257"/>
    <lineage>
        <taxon>Eukaryota</taxon>
        <taxon>Fungi</taxon>
        <taxon>Dikarya</taxon>
        <taxon>Ascomycota</taxon>
        <taxon>Pezizomycotina</taxon>
        <taxon>Dothideomycetes</taxon>
        <taxon>Dothideomycetes incertae sedis</taxon>
        <taxon>Patellariales</taxon>
        <taxon>Patellariaceae</taxon>
        <taxon>Patellaria</taxon>
    </lineage>
</organism>
<keyword evidence="4" id="KW-1185">Reference proteome</keyword>
<comment type="caution">
    <text evidence="3">The sequence shown here is derived from an EMBL/GenBank/DDBJ whole genome shotgun (WGS) entry which is preliminary data.</text>
</comment>